<protein>
    <recommendedName>
        <fullName evidence="3 10">Gluconokinase</fullName>
        <ecNumber evidence="3 10">2.7.1.12</ecNumber>
    </recommendedName>
</protein>
<proteinExistence type="inferred from homology"/>
<dbReference type="InterPro" id="IPR031322">
    <property type="entry name" value="Shikimate/glucono_kinase"/>
</dbReference>
<evidence type="ECO:0000313" key="11">
    <source>
        <dbReference type="EMBL" id="RFA09830.1"/>
    </source>
</evidence>
<dbReference type="Proteomes" id="UP000256486">
    <property type="component" value="Unassembled WGS sequence"/>
</dbReference>
<evidence type="ECO:0000256" key="7">
    <source>
        <dbReference type="ARBA" id="ARBA00022840"/>
    </source>
</evidence>
<dbReference type="Pfam" id="PF01202">
    <property type="entry name" value="SKI"/>
    <property type="match status" value="1"/>
</dbReference>
<organism evidence="11 12">
    <name type="scientific">Subtercola boreus</name>
    <dbReference type="NCBI Taxonomy" id="120213"/>
    <lineage>
        <taxon>Bacteria</taxon>
        <taxon>Bacillati</taxon>
        <taxon>Actinomycetota</taxon>
        <taxon>Actinomycetes</taxon>
        <taxon>Micrococcales</taxon>
        <taxon>Microbacteriaceae</taxon>
        <taxon>Subtercola</taxon>
    </lineage>
</organism>
<evidence type="ECO:0000256" key="8">
    <source>
        <dbReference type="ARBA" id="ARBA00023064"/>
    </source>
</evidence>
<dbReference type="EC" id="2.7.1.12" evidence="3 10"/>
<dbReference type="CDD" id="cd02021">
    <property type="entry name" value="GntK"/>
    <property type="match status" value="1"/>
</dbReference>
<keyword evidence="12" id="KW-1185">Reference proteome</keyword>
<evidence type="ECO:0000256" key="1">
    <source>
        <dbReference type="ARBA" id="ARBA00004761"/>
    </source>
</evidence>
<dbReference type="PANTHER" id="PTHR43442:SF3">
    <property type="entry name" value="GLUCONOKINASE-RELATED"/>
    <property type="match status" value="1"/>
</dbReference>
<dbReference type="PANTHER" id="PTHR43442">
    <property type="entry name" value="GLUCONOKINASE-RELATED"/>
    <property type="match status" value="1"/>
</dbReference>
<evidence type="ECO:0000256" key="5">
    <source>
        <dbReference type="ARBA" id="ARBA00022741"/>
    </source>
</evidence>
<evidence type="ECO:0000256" key="6">
    <source>
        <dbReference type="ARBA" id="ARBA00022777"/>
    </source>
</evidence>
<dbReference type="Gene3D" id="3.40.50.300">
    <property type="entry name" value="P-loop containing nucleotide triphosphate hydrolases"/>
    <property type="match status" value="1"/>
</dbReference>
<dbReference type="AlphaFoldDB" id="A0A3E0VK91"/>
<dbReference type="InterPro" id="IPR027417">
    <property type="entry name" value="P-loop_NTPase"/>
</dbReference>
<dbReference type="OrthoDB" id="9795716at2"/>
<evidence type="ECO:0000256" key="3">
    <source>
        <dbReference type="ARBA" id="ARBA00012054"/>
    </source>
</evidence>
<keyword evidence="8" id="KW-0311">Gluconate utilization</keyword>
<sequence length="159" mass="16461">MGVSGSGKSTVGAALASALGVDFIDGDDLHSAANTAKMASGVPLTDTDRQPWLEAVGHVLHSEPGAGPVVACSALRRVYREVLRGAAPDAVFLHLAAGADLLRARLVHRENHFMPPALLASQLGTLEPLEADERGVVLDTAGGVDEVVLQAIVWLRGSV</sequence>
<gene>
    <name evidence="11" type="ORF">B7R54_11900</name>
</gene>
<dbReference type="FunFam" id="3.40.50.300:FF:000522">
    <property type="entry name" value="Gluconokinase"/>
    <property type="match status" value="1"/>
</dbReference>
<dbReference type="SUPFAM" id="SSF52540">
    <property type="entry name" value="P-loop containing nucleoside triphosphate hydrolases"/>
    <property type="match status" value="1"/>
</dbReference>
<dbReference type="InterPro" id="IPR006001">
    <property type="entry name" value="Therm_gnt_kin"/>
</dbReference>
<dbReference type="GO" id="GO:0019521">
    <property type="term" value="P:D-gluconate metabolic process"/>
    <property type="evidence" value="ECO:0007669"/>
    <property type="project" value="UniProtKB-KW"/>
</dbReference>
<evidence type="ECO:0000256" key="2">
    <source>
        <dbReference type="ARBA" id="ARBA00008420"/>
    </source>
</evidence>
<keyword evidence="4 10" id="KW-0808">Transferase</keyword>
<keyword evidence="7 10" id="KW-0067">ATP-binding</keyword>
<reference evidence="11 12" key="1">
    <citation type="submission" date="2017-04" db="EMBL/GenBank/DDBJ databases">
        <title>Comparative genome analysis of Subtercola boreus.</title>
        <authorList>
            <person name="Cho Y.-J."/>
            <person name="Cho A."/>
            <person name="Kim O.-S."/>
            <person name="Lee J.-I."/>
        </authorList>
    </citation>
    <scope>NUCLEOTIDE SEQUENCE [LARGE SCALE GENOMIC DNA]</scope>
    <source>
        <strain evidence="11 12">K300</strain>
    </source>
</reference>
<comment type="pathway">
    <text evidence="1">Carbohydrate acid metabolism.</text>
</comment>
<dbReference type="GO" id="GO:0005737">
    <property type="term" value="C:cytoplasm"/>
    <property type="evidence" value="ECO:0007669"/>
    <property type="project" value="TreeGrafter"/>
</dbReference>
<dbReference type="NCBIfam" id="TIGR01313">
    <property type="entry name" value="therm_gnt_kin"/>
    <property type="match status" value="1"/>
</dbReference>
<evidence type="ECO:0000256" key="4">
    <source>
        <dbReference type="ARBA" id="ARBA00022679"/>
    </source>
</evidence>
<keyword evidence="5 10" id="KW-0547">Nucleotide-binding</keyword>
<comment type="catalytic activity">
    <reaction evidence="9 10">
        <text>D-gluconate + ATP = 6-phospho-D-gluconate + ADP + H(+)</text>
        <dbReference type="Rhea" id="RHEA:19433"/>
        <dbReference type="ChEBI" id="CHEBI:15378"/>
        <dbReference type="ChEBI" id="CHEBI:18391"/>
        <dbReference type="ChEBI" id="CHEBI:30616"/>
        <dbReference type="ChEBI" id="CHEBI:58759"/>
        <dbReference type="ChEBI" id="CHEBI:456216"/>
        <dbReference type="EC" id="2.7.1.12"/>
    </reaction>
</comment>
<dbReference type="EMBL" id="NBWZ01000001">
    <property type="protein sequence ID" value="RFA09830.1"/>
    <property type="molecule type" value="Genomic_DNA"/>
</dbReference>
<accession>A0A3E0VK91</accession>
<comment type="caution">
    <text evidence="11">The sequence shown here is derived from an EMBL/GenBank/DDBJ whole genome shotgun (WGS) entry which is preliminary data.</text>
</comment>
<evidence type="ECO:0000256" key="9">
    <source>
        <dbReference type="ARBA" id="ARBA00048090"/>
    </source>
</evidence>
<comment type="similarity">
    <text evidence="2 10">Belongs to the gluconokinase GntK/GntV family.</text>
</comment>
<name>A0A3E0VK91_9MICO</name>
<keyword evidence="6 10" id="KW-0418">Kinase</keyword>
<dbReference type="GO" id="GO:0046316">
    <property type="term" value="F:gluconokinase activity"/>
    <property type="evidence" value="ECO:0007669"/>
    <property type="project" value="UniProtKB-EC"/>
</dbReference>
<dbReference type="GO" id="GO:0005524">
    <property type="term" value="F:ATP binding"/>
    <property type="evidence" value="ECO:0007669"/>
    <property type="project" value="UniProtKB-KW"/>
</dbReference>
<evidence type="ECO:0000256" key="10">
    <source>
        <dbReference type="RuleBase" id="RU363066"/>
    </source>
</evidence>
<evidence type="ECO:0000313" key="12">
    <source>
        <dbReference type="Proteomes" id="UP000256486"/>
    </source>
</evidence>